<gene>
    <name evidence="1" type="ORF">SAMN05878282_10186</name>
</gene>
<organism evidence="1 2">
    <name type="scientific">Aquipseudomonas alcaligenes</name>
    <name type="common">Pseudomonas alcaligenes</name>
    <dbReference type="NCBI Taxonomy" id="43263"/>
    <lineage>
        <taxon>Bacteria</taxon>
        <taxon>Pseudomonadati</taxon>
        <taxon>Pseudomonadota</taxon>
        <taxon>Gammaproteobacteria</taxon>
        <taxon>Pseudomonadales</taxon>
        <taxon>Pseudomonadaceae</taxon>
        <taxon>Aquipseudomonas</taxon>
    </lineage>
</organism>
<reference evidence="1 2" key="1">
    <citation type="submission" date="2017-01" db="EMBL/GenBank/DDBJ databases">
        <authorList>
            <person name="Mah S.A."/>
            <person name="Swanson W.J."/>
            <person name="Moy G.W."/>
            <person name="Vacquier V.D."/>
        </authorList>
    </citation>
    <scope>NUCLEOTIDE SEQUENCE [LARGE SCALE GENOMIC DNA]</scope>
    <source>
        <strain evidence="1 2">RU36E</strain>
    </source>
</reference>
<evidence type="ECO:0000313" key="1">
    <source>
        <dbReference type="EMBL" id="SIP87875.1"/>
    </source>
</evidence>
<accession>A0A1N6N751</accession>
<sequence length="113" mass="12709">MRRRRLLWAAATLSLMGLSALLGWHAARWQAGLTDLLCAGDFRDYRVDVALQDGAGITLPAGTRLRLRFCEYNAQAQLELLIDKGEFDQLQPLAHPAGERWLYSLQPVSEGER</sequence>
<dbReference type="EMBL" id="FTMP01000001">
    <property type="protein sequence ID" value="SIP87875.1"/>
    <property type="molecule type" value="Genomic_DNA"/>
</dbReference>
<dbReference type="RefSeq" id="WP_076423430.1">
    <property type="nucleotide sequence ID" value="NZ_FTMP01000001.1"/>
</dbReference>
<name>A0A1N6N751_AQUAC</name>
<dbReference type="AlphaFoldDB" id="A0A1N6N751"/>
<dbReference type="Proteomes" id="UP000185841">
    <property type="component" value="Unassembled WGS sequence"/>
</dbReference>
<proteinExistence type="predicted"/>
<evidence type="ECO:0000313" key="2">
    <source>
        <dbReference type="Proteomes" id="UP000185841"/>
    </source>
</evidence>
<protein>
    <submittedName>
        <fullName evidence="1">Uncharacterized protein</fullName>
    </submittedName>
</protein>